<dbReference type="Gene3D" id="3.30.565.10">
    <property type="entry name" value="Histidine kinase-like ATPase, C-terminal domain"/>
    <property type="match status" value="1"/>
</dbReference>
<dbReference type="Proteomes" id="UP000652760">
    <property type="component" value="Unassembled WGS sequence"/>
</dbReference>
<accession>A0ABS1F8V9</accession>
<keyword evidence="3" id="KW-0067">ATP-binding</keyword>
<name>A0ABS1F8V9_9PROT</name>
<proteinExistence type="predicted"/>
<dbReference type="Pfam" id="PF13581">
    <property type="entry name" value="HATPase_c_2"/>
    <property type="match status" value="1"/>
</dbReference>
<dbReference type="GO" id="GO:0005524">
    <property type="term" value="F:ATP binding"/>
    <property type="evidence" value="ECO:0007669"/>
    <property type="project" value="UniProtKB-KW"/>
</dbReference>
<evidence type="ECO:0000256" key="1">
    <source>
        <dbReference type="ARBA" id="ARBA00022527"/>
    </source>
</evidence>
<dbReference type="EMBL" id="JAENHM010000059">
    <property type="protein sequence ID" value="MBK1839863.1"/>
    <property type="molecule type" value="Genomic_DNA"/>
</dbReference>
<evidence type="ECO:0000259" key="2">
    <source>
        <dbReference type="Pfam" id="PF13581"/>
    </source>
</evidence>
<gene>
    <name evidence="3" type="ORF">JHL17_20860</name>
</gene>
<keyword evidence="1" id="KW-0723">Serine/threonine-protein kinase</keyword>
<dbReference type="PANTHER" id="PTHR35526">
    <property type="entry name" value="ANTI-SIGMA-F FACTOR RSBW-RELATED"/>
    <property type="match status" value="1"/>
</dbReference>
<evidence type="ECO:0000313" key="3">
    <source>
        <dbReference type="EMBL" id="MBK1839863.1"/>
    </source>
</evidence>
<keyword evidence="4" id="KW-1185">Reference proteome</keyword>
<keyword evidence="1" id="KW-0808">Transferase</keyword>
<organism evidence="3 4">
    <name type="scientific">Azospirillum endophyticum</name>
    <dbReference type="NCBI Taxonomy" id="2800326"/>
    <lineage>
        <taxon>Bacteria</taxon>
        <taxon>Pseudomonadati</taxon>
        <taxon>Pseudomonadota</taxon>
        <taxon>Alphaproteobacteria</taxon>
        <taxon>Rhodospirillales</taxon>
        <taxon>Azospirillaceae</taxon>
        <taxon>Azospirillum</taxon>
    </lineage>
</organism>
<dbReference type="InterPro" id="IPR050267">
    <property type="entry name" value="Anti-sigma-factor_SerPK"/>
</dbReference>
<comment type="caution">
    <text evidence="3">The sequence shown here is derived from an EMBL/GenBank/DDBJ whole genome shotgun (WGS) entry which is preliminary data.</text>
</comment>
<dbReference type="InterPro" id="IPR003594">
    <property type="entry name" value="HATPase_dom"/>
</dbReference>
<reference evidence="4" key="1">
    <citation type="submission" date="2021-01" db="EMBL/GenBank/DDBJ databases">
        <title>Genome public.</title>
        <authorList>
            <person name="Liu C."/>
            <person name="Sun Q."/>
        </authorList>
    </citation>
    <scope>NUCLEOTIDE SEQUENCE [LARGE SCALE GENOMIC DNA]</scope>
    <source>
        <strain evidence="4">YIM B02556</strain>
    </source>
</reference>
<dbReference type="RefSeq" id="WP_200196044.1">
    <property type="nucleotide sequence ID" value="NZ_JAENHM010000059.1"/>
</dbReference>
<keyword evidence="1" id="KW-0418">Kinase</keyword>
<dbReference type="PANTHER" id="PTHR35526:SF3">
    <property type="entry name" value="ANTI-SIGMA-F FACTOR RSBW"/>
    <property type="match status" value="1"/>
</dbReference>
<keyword evidence="3" id="KW-0547">Nucleotide-binding</keyword>
<feature type="domain" description="Histidine kinase/HSP90-like ATPase" evidence="2">
    <location>
        <begin position="125"/>
        <end position="259"/>
    </location>
</feature>
<sequence length="263" mass="27713">MIGGTTQETSQATAYRARFTRLLAPGLPADRLDRLAWELGLAPATDPAGSEPLAALVTGSERNGAGLMDADALWLPPVAAWIEPPSRTDASGLARLLADAAGNDLYLNLTTATAHGLQPGRRLLAALSARLAPGWALEGDRRDDVELALHEAVSNALVHGNLGVTAMKELNARELDRFSRDLNDRLADPVLAARRVVIALRIDPAENGRPLVTVEITDEGTGFSPGPRSSSGASGRGLGLIGEIADGLEIEDGGRRIRLGFRL</sequence>
<dbReference type="InterPro" id="IPR036890">
    <property type="entry name" value="HATPase_C_sf"/>
</dbReference>
<evidence type="ECO:0000313" key="4">
    <source>
        <dbReference type="Proteomes" id="UP000652760"/>
    </source>
</evidence>
<dbReference type="CDD" id="cd16936">
    <property type="entry name" value="HATPase_RsbW-like"/>
    <property type="match status" value="1"/>
</dbReference>
<protein>
    <submittedName>
        <fullName evidence="3">ATP-binding protein</fullName>
    </submittedName>
</protein>